<dbReference type="Proteomes" id="UP000887581">
    <property type="component" value="Unplaced"/>
</dbReference>
<evidence type="ECO:0000256" key="1">
    <source>
        <dbReference type="SAM" id="MobiDB-lite"/>
    </source>
</evidence>
<evidence type="ECO:0000313" key="3">
    <source>
        <dbReference type="WBParaSite" id="sdigi.contig15.g1496.t1"/>
    </source>
</evidence>
<keyword evidence="2" id="KW-1185">Reference proteome</keyword>
<protein>
    <submittedName>
        <fullName evidence="3">Uncharacterized protein</fullName>
    </submittedName>
</protein>
<sequence length="244" mass="27297">MEKAPSARNTENPAQISPAATSPGKPSISRAQYNLQQEYYEAQNALLESYRKAQKALVKTYVRKQKMATDSKLVPVEADVIQNAQREAQATIEGVIGTKGSDGTKPIETETTTIPAVQDQPKSVYAFTDEVQKIKCMHENLTLKEDEIDRAEYVFMQPIYANTYGAQTGSRDVVEKYVMNMLPEQYFDRAMDDGAVYVAQTKSKENLDSAEKPQAASPMPKVTIVHFNYLNYIILSNSILVRIV</sequence>
<dbReference type="WBParaSite" id="sdigi.contig15.g1496.t1">
    <property type="protein sequence ID" value="sdigi.contig15.g1496.t1"/>
    <property type="gene ID" value="sdigi.contig15.g1496"/>
</dbReference>
<feature type="region of interest" description="Disordered" evidence="1">
    <location>
        <begin position="1"/>
        <end position="30"/>
    </location>
</feature>
<name>A0A915PG46_9BILA</name>
<reference evidence="3" key="1">
    <citation type="submission" date="2022-11" db="UniProtKB">
        <authorList>
            <consortium name="WormBaseParasite"/>
        </authorList>
    </citation>
    <scope>IDENTIFICATION</scope>
</reference>
<organism evidence="2 3">
    <name type="scientific">Setaria digitata</name>
    <dbReference type="NCBI Taxonomy" id="48799"/>
    <lineage>
        <taxon>Eukaryota</taxon>
        <taxon>Metazoa</taxon>
        <taxon>Ecdysozoa</taxon>
        <taxon>Nematoda</taxon>
        <taxon>Chromadorea</taxon>
        <taxon>Rhabditida</taxon>
        <taxon>Spirurina</taxon>
        <taxon>Spiruromorpha</taxon>
        <taxon>Filarioidea</taxon>
        <taxon>Setariidae</taxon>
        <taxon>Setaria</taxon>
    </lineage>
</organism>
<accession>A0A915PG46</accession>
<evidence type="ECO:0000313" key="2">
    <source>
        <dbReference type="Proteomes" id="UP000887581"/>
    </source>
</evidence>
<proteinExistence type="predicted"/>
<feature type="compositionally biased region" description="Polar residues" evidence="1">
    <location>
        <begin position="7"/>
        <end position="20"/>
    </location>
</feature>
<dbReference type="AlphaFoldDB" id="A0A915PG46"/>